<comment type="caution">
    <text evidence="1">The sequence shown here is derived from an EMBL/GenBank/DDBJ whole genome shotgun (WGS) entry which is preliminary data.</text>
</comment>
<dbReference type="PANTHER" id="PTHR46638:SF1">
    <property type="entry name" value="CORRINOID ADENOSYLTRANSFERASE"/>
    <property type="match status" value="1"/>
</dbReference>
<keyword evidence="2" id="KW-1185">Reference proteome</keyword>
<dbReference type="EMBL" id="BAABXL010000001">
    <property type="protein sequence ID" value="GAA6269748.1"/>
    <property type="molecule type" value="Genomic_DNA"/>
</dbReference>
<accession>A0ABQ0B0D3</accession>
<dbReference type="Proteomes" id="UP001600894">
    <property type="component" value="Unassembled WGS sequence"/>
</dbReference>
<sequence length="185" mass="20392">MKDRNENRGLIHIYCGDGKGKTTAAMGAAVRAAGRGYRVLILRLLKTDDSGEVKALSSLCGIRLLPCLRSFGFSWNMTPEQKKEAAVYYSGQLELAWELAAGKGGEKMPADLLILDEAIGACSQGFIEEDRLIGLLRSRPRSLEVILTGRNPSQALLDEADYVTEMVMVRHPYEKGIKARKGIEY</sequence>
<dbReference type="PANTHER" id="PTHR46638">
    <property type="entry name" value="CORRINOID ADENOSYLTRANSFERASE"/>
    <property type="match status" value="1"/>
</dbReference>
<reference evidence="1 2" key="1">
    <citation type="submission" date="2024-04" db="EMBL/GenBank/DDBJ databases">
        <title>Defined microbial consortia suppress multidrug-resistant proinflammatory Enterobacteriaceae via ecological control.</title>
        <authorList>
            <person name="Furuichi M."/>
            <person name="Kawaguchi T."/>
            <person name="Pust M."/>
            <person name="Yasuma K."/>
            <person name="Plichta D."/>
            <person name="Hasegawa N."/>
            <person name="Ohya T."/>
            <person name="Bhattarai S."/>
            <person name="Sasajima S."/>
            <person name="Aoto Y."/>
            <person name="Tuganbaev T."/>
            <person name="Yaginuma M."/>
            <person name="Ueda M."/>
            <person name="Okahashi N."/>
            <person name="Amafuji K."/>
            <person name="Kiridooshi Y."/>
            <person name="Sugita K."/>
            <person name="Strazar M."/>
            <person name="Skelly A."/>
            <person name="Suda W."/>
            <person name="Hattori M."/>
            <person name="Nakamoto N."/>
            <person name="Caballero S."/>
            <person name="Norman J."/>
            <person name="Olle B."/>
            <person name="Tanoue T."/>
            <person name="Arita M."/>
            <person name="Bucci V."/>
            <person name="Atarashi K."/>
            <person name="Xavier R."/>
            <person name="Honda K."/>
        </authorList>
    </citation>
    <scope>NUCLEOTIDE SEQUENCE [LARGE SCALE GENOMIC DNA]</scope>
    <source>
        <strain evidence="2">f13</strain>
    </source>
</reference>
<evidence type="ECO:0000313" key="2">
    <source>
        <dbReference type="Proteomes" id="UP001600894"/>
    </source>
</evidence>
<organism evidence="1 2">
    <name type="scientific">Enterocloster alcoholdehydrogenati</name>
    <dbReference type="NCBI Taxonomy" id="2547410"/>
    <lineage>
        <taxon>Bacteria</taxon>
        <taxon>Bacillati</taxon>
        <taxon>Bacillota</taxon>
        <taxon>Clostridia</taxon>
        <taxon>Lachnospirales</taxon>
        <taxon>Lachnospiraceae</taxon>
        <taxon>Enterocloster</taxon>
    </lineage>
</organism>
<dbReference type="InterPro" id="IPR027417">
    <property type="entry name" value="P-loop_NTPase"/>
</dbReference>
<protein>
    <submittedName>
        <fullName evidence="1">Cob(I)yrinic acid a,c-diamide adenosyltransferase</fullName>
    </submittedName>
</protein>
<dbReference type="PIRSF" id="PIRSF015617">
    <property type="entry name" value="Adensltrnsf_CobA"/>
    <property type="match status" value="1"/>
</dbReference>
<dbReference type="RefSeq" id="WP_176254498.1">
    <property type="nucleotide sequence ID" value="NZ_BAABXL010000001.1"/>
</dbReference>
<dbReference type="SUPFAM" id="SSF52540">
    <property type="entry name" value="P-loop containing nucleoside triphosphate hydrolases"/>
    <property type="match status" value="1"/>
</dbReference>
<evidence type="ECO:0000313" key="1">
    <source>
        <dbReference type="EMBL" id="GAA6269748.1"/>
    </source>
</evidence>
<dbReference type="Pfam" id="PF02572">
    <property type="entry name" value="CobA_CobO_BtuR"/>
    <property type="match status" value="1"/>
</dbReference>
<dbReference type="InterPro" id="IPR003724">
    <property type="entry name" value="CblAdoTrfase_CobA"/>
</dbReference>
<name>A0ABQ0B0D3_9FIRM</name>
<gene>
    <name evidence="1" type="primary">cobO_2</name>
    <name evidence="1" type="ORF">F130042H8_28080</name>
</gene>
<proteinExistence type="predicted"/>
<dbReference type="Gene3D" id="3.40.50.300">
    <property type="entry name" value="P-loop containing nucleotide triphosphate hydrolases"/>
    <property type="match status" value="1"/>
</dbReference>